<dbReference type="AlphaFoldDB" id="A0A8J6KEQ1"/>
<comment type="caution">
    <text evidence="1">The sequence shown here is derived from an EMBL/GenBank/DDBJ whole genome shotgun (WGS) entry which is preliminary data.</text>
</comment>
<evidence type="ECO:0000313" key="2">
    <source>
        <dbReference type="Proteomes" id="UP000770717"/>
    </source>
</evidence>
<dbReference type="EMBL" id="WNTK01000002">
    <property type="protein sequence ID" value="KAG9490222.1"/>
    <property type="molecule type" value="Genomic_DNA"/>
</dbReference>
<keyword evidence="2" id="KW-1185">Reference proteome</keyword>
<sequence length="119" mass="13299">MKQNCMLKRKSLVSGIMRAAGKSRVGSSLSSSTPDLVTFAQREMQTHSDITVVSVNRVLSSLDDTPVKPKGLSETQKKTKITESGKIFKHKIRTELRWPFLGKRKLQMHGVGGLVYIRN</sequence>
<dbReference type="Proteomes" id="UP000770717">
    <property type="component" value="Unassembled WGS sequence"/>
</dbReference>
<organism evidence="1 2">
    <name type="scientific">Eleutherodactylus coqui</name>
    <name type="common">Puerto Rican coqui</name>
    <dbReference type="NCBI Taxonomy" id="57060"/>
    <lineage>
        <taxon>Eukaryota</taxon>
        <taxon>Metazoa</taxon>
        <taxon>Chordata</taxon>
        <taxon>Craniata</taxon>
        <taxon>Vertebrata</taxon>
        <taxon>Euteleostomi</taxon>
        <taxon>Amphibia</taxon>
        <taxon>Batrachia</taxon>
        <taxon>Anura</taxon>
        <taxon>Neobatrachia</taxon>
        <taxon>Hyloidea</taxon>
        <taxon>Eleutherodactylidae</taxon>
        <taxon>Eleutherodactylinae</taxon>
        <taxon>Eleutherodactylus</taxon>
        <taxon>Eleutherodactylus</taxon>
    </lineage>
</organism>
<accession>A0A8J6KEQ1</accession>
<name>A0A8J6KEQ1_ELECQ</name>
<proteinExistence type="predicted"/>
<protein>
    <submittedName>
        <fullName evidence="1">Uncharacterized protein</fullName>
    </submittedName>
</protein>
<reference evidence="1" key="1">
    <citation type="thesis" date="2020" institute="ProQuest LLC" country="789 East Eisenhower Parkway, Ann Arbor, MI, USA">
        <title>Comparative Genomics and Chromosome Evolution.</title>
        <authorList>
            <person name="Mudd A.B."/>
        </authorList>
    </citation>
    <scope>NUCLEOTIDE SEQUENCE</scope>
    <source>
        <strain evidence="1">HN-11 Male</strain>
        <tissue evidence="1">Kidney and liver</tissue>
    </source>
</reference>
<gene>
    <name evidence="1" type="ORF">GDO78_005875</name>
</gene>
<evidence type="ECO:0000313" key="1">
    <source>
        <dbReference type="EMBL" id="KAG9490222.1"/>
    </source>
</evidence>